<sequence>MKIAVGNRRMDKNWKNTDISWEIFTTRVKTTQKTTETVEEYRKLKKGQQDAVKDVGGFVGGHLRDGRRKKGHVLCRSLLTLDMDYGTADIWEQITMLFDFKCCMYSTHKHTPENPRLRLIIPLAREISEEEYAAVSRMVAKEIGIDLFDATTYEAERLMYWPSTSSNGVFVYKESSGILLDPEEYLAKYDNWRDTTTWPVSSRESQIIKRSLKEQADPLLKEGVIGTFCRTYGIREAIEKFLAEVYAPSMMEGRYDYILADSSAGVIIYEDKFAYSHHATDPASGLLLNAFDLVRIHKFGQLDDKAAVNTAESKLPSFAAMRDFAVKDAKVKAEFVKERQVQAAEEFSEVDWQTALELDKQGRIKDTLDNIVMILSSDEGLKSLAFNCHRDGIDARSGLPWEQIKSGWNDSDNACLKVYLSSRYGIYSPTKTKDAVLAVASERAYHPIKEYLDNLPKWDGVNRAENLLIDYFGAANNSYTKAVIRKTLVAAVARIYHPGTKFDSVLILNGPQGIGKSTFFSKLAGDWFSDSLTITDMKDKSGPEKLQGYWILELGELAGMRKTEVEIVKSFVSRVDDKYRASYGVNVENHPRQCVIVGSTNAENGFLRDITGNRRFWPVPISGNADKKSWQITPEEVKQIWAEALYLYQRGEKLYLEGEEAVLAGSEQADAMETDEREGLVRAYLDVLLPENWDTLSLYERRNFLSGSEFASGTRIGTVKRNLVCNMEIWCECFGKDASSMKTADSYAIGAIMRKISDWDRYCGNKNGTSNFPIYGKQRAYSRVKELQ</sequence>
<dbReference type="Proteomes" id="UP000632377">
    <property type="component" value="Unassembled WGS sequence"/>
</dbReference>
<dbReference type="EMBL" id="JAESWC010000018">
    <property type="protein sequence ID" value="MBL4937777.1"/>
    <property type="molecule type" value="Genomic_DNA"/>
</dbReference>
<protein>
    <recommendedName>
        <fullName evidence="1">Virulence-associated protein E-like domain-containing protein</fullName>
    </recommendedName>
</protein>
<dbReference type="Pfam" id="PF05272">
    <property type="entry name" value="VapE-like_dom"/>
    <property type="match status" value="1"/>
</dbReference>
<dbReference type="InterPro" id="IPR027417">
    <property type="entry name" value="P-loop_NTPase"/>
</dbReference>
<reference evidence="2 3" key="1">
    <citation type="submission" date="2021-01" db="EMBL/GenBank/DDBJ databases">
        <title>Genome public.</title>
        <authorList>
            <person name="Liu C."/>
            <person name="Sun Q."/>
        </authorList>
    </citation>
    <scope>NUCLEOTIDE SEQUENCE [LARGE SCALE GENOMIC DNA]</scope>
    <source>
        <strain evidence="2 3">YIM B02515</strain>
    </source>
</reference>
<evidence type="ECO:0000313" key="2">
    <source>
        <dbReference type="EMBL" id="MBL4937777.1"/>
    </source>
</evidence>
<organism evidence="2 3">
    <name type="scientific">Clostridium rhizosphaerae</name>
    <dbReference type="NCBI Taxonomy" id="2803861"/>
    <lineage>
        <taxon>Bacteria</taxon>
        <taxon>Bacillati</taxon>
        <taxon>Bacillota</taxon>
        <taxon>Clostridia</taxon>
        <taxon>Eubacteriales</taxon>
        <taxon>Clostridiaceae</taxon>
        <taxon>Clostridium</taxon>
    </lineage>
</organism>
<proteinExistence type="predicted"/>
<evidence type="ECO:0000259" key="1">
    <source>
        <dbReference type="Pfam" id="PF05272"/>
    </source>
</evidence>
<dbReference type="SUPFAM" id="SSF52540">
    <property type="entry name" value="P-loop containing nucleoside triphosphate hydrolases"/>
    <property type="match status" value="1"/>
</dbReference>
<dbReference type="PANTHER" id="PTHR34985:SF1">
    <property type="entry name" value="SLR0554 PROTEIN"/>
    <property type="match status" value="1"/>
</dbReference>
<accession>A0ABS1TG72</accession>
<feature type="domain" description="Virulence-associated protein E-like" evidence="1">
    <location>
        <begin position="452"/>
        <end position="671"/>
    </location>
</feature>
<dbReference type="PANTHER" id="PTHR34985">
    <property type="entry name" value="SLR0554 PROTEIN"/>
    <property type="match status" value="1"/>
</dbReference>
<dbReference type="RefSeq" id="WP_202750526.1">
    <property type="nucleotide sequence ID" value="NZ_JAESWC010000018.1"/>
</dbReference>
<evidence type="ECO:0000313" key="3">
    <source>
        <dbReference type="Proteomes" id="UP000632377"/>
    </source>
</evidence>
<keyword evidence="3" id="KW-1185">Reference proteome</keyword>
<comment type="caution">
    <text evidence="2">The sequence shown here is derived from an EMBL/GenBank/DDBJ whole genome shotgun (WGS) entry which is preliminary data.</text>
</comment>
<gene>
    <name evidence="2" type="ORF">JK636_18895</name>
</gene>
<dbReference type="InterPro" id="IPR007936">
    <property type="entry name" value="VapE-like_dom"/>
</dbReference>
<name>A0ABS1TG72_9CLOT</name>